<feature type="compositionally biased region" description="Basic residues" evidence="7">
    <location>
        <begin position="780"/>
        <end position="793"/>
    </location>
</feature>
<dbReference type="PANTHER" id="PTHR12730:SF0">
    <property type="entry name" value="PROTEIN SDA1 HOMOLOG"/>
    <property type="match status" value="1"/>
</dbReference>
<dbReference type="InterPro" id="IPR027312">
    <property type="entry name" value="Sda1"/>
</dbReference>
<reference evidence="11" key="1">
    <citation type="submission" date="2016-10" db="EMBL/GenBank/DDBJ databases">
        <title>Phylogenomic data for the living fossil Bartheletia paradoxa suggests that the early evolutionary history of major basidiomycete lineages might not be bifurcate.</title>
        <authorList>
            <person name="Mishra B."/>
            <person name="Choi Y.-J."/>
            <person name="Bauer R."/>
            <person name="Thines M."/>
        </authorList>
    </citation>
    <scope>NUCLEOTIDE SEQUENCE</scope>
</reference>
<dbReference type="AlphaFoldDB" id="A0A2D0XI00"/>
<proteinExistence type="inferred from homology"/>
<feature type="compositionally biased region" description="Acidic residues" evidence="7">
    <location>
        <begin position="544"/>
        <end position="556"/>
    </location>
</feature>
<dbReference type="Pfam" id="PF05285">
    <property type="entry name" value="SDA1_dom"/>
    <property type="match status" value="1"/>
</dbReference>
<dbReference type="Pfam" id="PF08158">
    <property type="entry name" value="SDA1_HEAT"/>
    <property type="match status" value="2"/>
</dbReference>
<feature type="compositionally biased region" description="Acidic residues" evidence="7">
    <location>
        <begin position="564"/>
        <end position="577"/>
    </location>
</feature>
<feature type="compositionally biased region" description="Basic and acidic residues" evidence="7">
    <location>
        <begin position="762"/>
        <end position="779"/>
    </location>
</feature>
<keyword evidence="4 6" id="KW-0653">Protein transport</keyword>
<dbReference type="SUPFAM" id="SSF48371">
    <property type="entry name" value="ARM repeat"/>
    <property type="match status" value="1"/>
</dbReference>
<dbReference type="InterPro" id="IPR012977">
    <property type="entry name" value="SDA1_N"/>
</dbReference>
<feature type="compositionally biased region" description="Basic and acidic residues" evidence="7">
    <location>
        <begin position="711"/>
        <end position="749"/>
    </location>
</feature>
<dbReference type="PANTHER" id="PTHR12730">
    <property type="entry name" value="HSDA/SDA1-RELATED"/>
    <property type="match status" value="1"/>
</dbReference>
<feature type="domain" description="SDA1 N-terminal" evidence="9">
    <location>
        <begin position="207"/>
        <end position="460"/>
    </location>
</feature>
<feature type="region of interest" description="Disordered" evidence="7">
    <location>
        <begin position="284"/>
        <end position="308"/>
    </location>
</feature>
<keyword evidence="5 6" id="KW-0539">Nucleus</keyword>
<feature type="region of interest" description="Disordered" evidence="7">
    <location>
        <begin position="531"/>
        <end position="630"/>
    </location>
</feature>
<dbReference type="GO" id="GO:0000055">
    <property type="term" value="P:ribosomal large subunit export from nucleus"/>
    <property type="evidence" value="ECO:0007669"/>
    <property type="project" value="UniProtKB-UniRule"/>
</dbReference>
<evidence type="ECO:0000256" key="2">
    <source>
        <dbReference type="ARBA" id="ARBA00022448"/>
    </source>
</evidence>
<comment type="similarity">
    <text evidence="1 6">Belongs to the SDA1 family.</text>
</comment>
<evidence type="ECO:0000259" key="8">
    <source>
        <dbReference type="Pfam" id="PF05285"/>
    </source>
</evidence>
<dbReference type="EMBL" id="KY000284">
    <property type="protein sequence ID" value="ASF90233.1"/>
    <property type="molecule type" value="Genomic_DNA"/>
</dbReference>
<dbReference type="GO" id="GO:0005730">
    <property type="term" value="C:nucleolus"/>
    <property type="evidence" value="ECO:0007669"/>
    <property type="project" value="UniProtKB-SubCell"/>
</dbReference>
<dbReference type="InterPro" id="IPR016024">
    <property type="entry name" value="ARM-type_fold"/>
</dbReference>
<evidence type="ECO:0000256" key="7">
    <source>
        <dbReference type="SAM" id="MobiDB-lite"/>
    </source>
</evidence>
<accession>A0A2D0XI00</accession>
<feature type="region of interest" description="Disordered" evidence="7">
    <location>
        <begin position="707"/>
        <end position="793"/>
    </location>
</feature>
<feature type="compositionally biased region" description="Basic and acidic residues" evidence="7">
    <location>
        <begin position="578"/>
        <end position="609"/>
    </location>
</feature>
<keyword evidence="2 6" id="KW-0813">Transport</keyword>
<feature type="domain" description="SDA1 C-terminal" evidence="10">
    <location>
        <begin position="744"/>
        <end position="790"/>
    </location>
</feature>
<feature type="compositionally biased region" description="Basic and acidic residues" evidence="7">
    <location>
        <begin position="621"/>
        <end position="630"/>
    </location>
</feature>
<evidence type="ECO:0000256" key="5">
    <source>
        <dbReference type="ARBA" id="ARBA00023242"/>
    </source>
</evidence>
<dbReference type="InterPro" id="IPR048292">
    <property type="entry name" value="SDA1_C"/>
</dbReference>
<organism evidence="11">
    <name type="scientific">Bartheletia paradoxa</name>
    <dbReference type="NCBI Taxonomy" id="669517"/>
    <lineage>
        <taxon>Eukaryota</taxon>
        <taxon>Fungi</taxon>
        <taxon>Dikarya</taxon>
        <taxon>Basidiomycota</taxon>
        <taxon>Agaricomycotina</taxon>
        <taxon>Bartheletiomycetes</taxon>
        <taxon>Bartheletiales</taxon>
        <taxon>Bartheletiaceae</taxon>
        <taxon>Bartheletia</taxon>
    </lineage>
</organism>
<gene>
    <name evidence="11" type="ORF">SPAR01257</name>
</gene>
<protein>
    <recommendedName>
        <fullName evidence="6">Protein SDA1</fullName>
    </recommendedName>
</protein>
<evidence type="ECO:0000259" key="9">
    <source>
        <dbReference type="Pfam" id="PF08158"/>
    </source>
</evidence>
<evidence type="ECO:0000256" key="1">
    <source>
        <dbReference type="ARBA" id="ARBA00005783"/>
    </source>
</evidence>
<dbReference type="Pfam" id="PF21638">
    <property type="entry name" value="SDA1_C"/>
    <property type="match status" value="1"/>
</dbReference>
<evidence type="ECO:0000313" key="11">
    <source>
        <dbReference type="EMBL" id="ASF90233.1"/>
    </source>
</evidence>
<feature type="domain" description="SDA1 middle" evidence="8">
    <location>
        <begin position="560"/>
        <end position="724"/>
    </location>
</feature>
<evidence type="ECO:0000256" key="3">
    <source>
        <dbReference type="ARBA" id="ARBA00022517"/>
    </source>
</evidence>
<feature type="domain" description="SDA1 N-terminal" evidence="9">
    <location>
        <begin position="68"/>
        <end position="181"/>
    </location>
</feature>
<name>A0A2D0XI00_9BASI</name>
<evidence type="ECO:0000256" key="6">
    <source>
        <dbReference type="RuleBase" id="RU365057"/>
    </source>
</evidence>
<dbReference type="GO" id="GO:0042273">
    <property type="term" value="P:ribosomal large subunit biogenesis"/>
    <property type="evidence" value="ECO:0007669"/>
    <property type="project" value="UniProtKB-UniRule"/>
</dbReference>
<sequence>MESQGGKANGRGILLTANLPQLQNLIKRDPKAYHEEFLQQFSHYRSMLLIFRLRPSEDLDLFSSIVGFISQVAQCYPKDTVEFPAEIASLLLEHHHQLNPDTRKSLVQNLVMLRNKEVISSIDLLKTLFPLLPLTTSAPLRSFIRTTILTDIRTANARSKNHKLNRLVQGLLFGMVERGMSAAHESSRGAAGKAAAAASTRSGSGGEAMWSVTLAKELWKKGVWNDAKTVQLVQLACEHPNAKVQSAAIHFFLGSGEGNEDDGEEDEDEGPSIGKLQHIKTINKTTRSSEKKMAKAQKAVTKKRRDKQNGVTTSVANFSALQLVHDSQSFGEKLYANLSKYDKQHSLDQKVLIMQLLSRIMGSQKLCVLGFYSYVVKYLTHHQLQITLILVSLAQSVHDLTPPDVLVPVIRKLAQEFIHPGVSSEVVAAGLNSIREICRRQPWCMEQDLLEDLVDYKKSRDKGVAAASRGILQLFRDVNPGLLRRRERGKAASMGMKDTKPLPFGHSRDAATGIDGLELLEDHLLEKEANANEAANPDAVNEWDGWDVDSEDEDSDGNGWTNVSDDDGDLIIPDSDDESGKKNKGEKEKKKTRKEIREEREREREKMDVDESEEEVVNPEEVQKAEELAQEEKKMSTLALTKILTPADFAKLNELRLQSAKSLAESGGGSAAKRKLVELEALRRANQGTTAEDTSMFVSESEILGARKKTKQDYAERMESIEKGREGRDKFGSHRGKQLGEKEHSSTNREKKRNKPIMMAVHSRDVVQKKKASMRDKQIALRKHIDKQKKSIH</sequence>
<comment type="function">
    <text evidence="6">Required for 60S pre-ribosomal subunits export to the cytoplasm.</text>
</comment>
<keyword evidence="3 6" id="KW-0690">Ribosome biogenesis</keyword>
<dbReference type="InterPro" id="IPR007949">
    <property type="entry name" value="SDA1_MD"/>
</dbReference>
<evidence type="ECO:0000259" key="10">
    <source>
        <dbReference type="Pfam" id="PF21638"/>
    </source>
</evidence>
<feature type="region of interest" description="Disordered" evidence="7">
    <location>
        <begin position="487"/>
        <end position="509"/>
    </location>
</feature>
<dbReference type="GO" id="GO:0015031">
    <property type="term" value="P:protein transport"/>
    <property type="evidence" value="ECO:0007669"/>
    <property type="project" value="UniProtKB-KW"/>
</dbReference>
<feature type="compositionally biased region" description="Low complexity" evidence="7">
    <location>
        <begin position="531"/>
        <end position="542"/>
    </location>
</feature>
<evidence type="ECO:0000256" key="4">
    <source>
        <dbReference type="ARBA" id="ARBA00022927"/>
    </source>
</evidence>
<comment type="subcellular location">
    <subcellularLocation>
        <location evidence="6">Nucleus</location>
        <location evidence="6">Nucleolus</location>
    </subcellularLocation>
</comment>